<dbReference type="Proteomes" id="UP000049855">
    <property type="component" value="Unassembled WGS sequence"/>
</dbReference>
<dbReference type="InterPro" id="IPR001907">
    <property type="entry name" value="ClpP"/>
</dbReference>
<keyword evidence="2" id="KW-0963">Cytoplasm</keyword>
<dbReference type="SUPFAM" id="SSF52096">
    <property type="entry name" value="ClpP/crotonase"/>
    <property type="match status" value="1"/>
</dbReference>
<evidence type="ECO:0000256" key="2">
    <source>
        <dbReference type="ARBA" id="ARBA00022490"/>
    </source>
</evidence>
<dbReference type="PANTHER" id="PTHR10381:SF70">
    <property type="entry name" value="ATP-DEPENDENT CLP PROTEASE PROTEOLYTIC SUBUNIT"/>
    <property type="match status" value="1"/>
</dbReference>
<dbReference type="PRINTS" id="PR00127">
    <property type="entry name" value="CLPPROTEASEP"/>
</dbReference>
<dbReference type="AlphaFoldDB" id="A0A0U1L5K7"/>
<name>A0A0U1L5K7_9FIRM</name>
<dbReference type="GO" id="GO:0004176">
    <property type="term" value="F:ATP-dependent peptidase activity"/>
    <property type="evidence" value="ECO:0007669"/>
    <property type="project" value="InterPro"/>
</dbReference>
<evidence type="ECO:0000256" key="3">
    <source>
        <dbReference type="ARBA" id="ARBA00022670"/>
    </source>
</evidence>
<evidence type="ECO:0000256" key="1">
    <source>
        <dbReference type="ARBA" id="ARBA00007039"/>
    </source>
</evidence>
<dbReference type="InterPro" id="IPR023562">
    <property type="entry name" value="ClpP/TepA"/>
</dbReference>
<dbReference type="InterPro" id="IPR029045">
    <property type="entry name" value="ClpP/crotonase-like_dom_sf"/>
</dbReference>
<evidence type="ECO:0000313" key="8">
    <source>
        <dbReference type="Proteomes" id="UP000049855"/>
    </source>
</evidence>
<keyword evidence="3 7" id="KW-0645">Protease</keyword>
<keyword evidence="4" id="KW-0378">Hydrolase</keyword>
<evidence type="ECO:0000313" key="7">
    <source>
        <dbReference type="EMBL" id="CQR74967.1"/>
    </source>
</evidence>
<proteinExistence type="inferred from homology"/>
<evidence type="ECO:0000256" key="5">
    <source>
        <dbReference type="ARBA" id="ARBA00022825"/>
    </source>
</evidence>
<sequence>MNKFWNWSNSDEGRTLYFDGYIAADSWYDDDITPKKFKSELTESTGDISVWLNSPGGDALAASQIYTMLKEYNGKVTVKIDGLAASAASVVAMAGDEVVMSPTACIMVHNPATMIFGEAADFQSGIKMLSEIKESIINAYEQKTGLSRAKIASMMDAETWFSAQKAVELGFADKILYAPEQVEATEGFIFDKITVTNALRRKLPKEKQESEAQPQGVPHQELLTRLNLLK</sequence>
<protein>
    <recommendedName>
        <fullName evidence="6">ATP-dependent Clp protease proteolytic subunit</fullName>
    </recommendedName>
</protein>
<dbReference type="Gene3D" id="3.90.226.10">
    <property type="entry name" value="2-enoyl-CoA Hydratase, Chain A, domain 1"/>
    <property type="match status" value="1"/>
</dbReference>
<keyword evidence="8" id="KW-1185">Reference proteome</keyword>
<comment type="similarity">
    <text evidence="1 6">Belongs to the peptidase S14 family.</text>
</comment>
<evidence type="ECO:0000256" key="4">
    <source>
        <dbReference type="ARBA" id="ARBA00022801"/>
    </source>
</evidence>
<dbReference type="PANTHER" id="PTHR10381">
    <property type="entry name" value="ATP-DEPENDENT CLP PROTEASE PROTEOLYTIC SUBUNIT"/>
    <property type="match status" value="1"/>
</dbReference>
<dbReference type="NCBIfam" id="NF045542">
    <property type="entry name" value="Clp_rel_HeadMat"/>
    <property type="match status" value="1"/>
</dbReference>
<dbReference type="Pfam" id="PF00574">
    <property type="entry name" value="CLP_protease"/>
    <property type="match status" value="1"/>
</dbReference>
<dbReference type="GO" id="GO:0051117">
    <property type="term" value="F:ATPase binding"/>
    <property type="evidence" value="ECO:0007669"/>
    <property type="project" value="TreeGrafter"/>
</dbReference>
<dbReference type="EMBL" id="CTRP01000016">
    <property type="protein sequence ID" value="CQR74967.1"/>
    <property type="molecule type" value="Genomic_DNA"/>
</dbReference>
<dbReference type="GO" id="GO:0004252">
    <property type="term" value="F:serine-type endopeptidase activity"/>
    <property type="evidence" value="ECO:0007669"/>
    <property type="project" value="InterPro"/>
</dbReference>
<organism evidence="7 8">
    <name type="scientific">Sporomusa ovata</name>
    <dbReference type="NCBI Taxonomy" id="2378"/>
    <lineage>
        <taxon>Bacteria</taxon>
        <taxon>Bacillati</taxon>
        <taxon>Bacillota</taxon>
        <taxon>Negativicutes</taxon>
        <taxon>Selenomonadales</taxon>
        <taxon>Sporomusaceae</taxon>
        <taxon>Sporomusa</taxon>
    </lineage>
</organism>
<dbReference type="GO" id="GO:0009368">
    <property type="term" value="C:endopeptidase Clp complex"/>
    <property type="evidence" value="ECO:0007669"/>
    <property type="project" value="TreeGrafter"/>
</dbReference>
<gene>
    <name evidence="7" type="ORF">SpAn4DRAFT_4331</name>
</gene>
<dbReference type="RefSeq" id="WP_021171195.1">
    <property type="nucleotide sequence ID" value="NZ_CTRP01000016.1"/>
</dbReference>
<dbReference type="GO" id="GO:0006515">
    <property type="term" value="P:protein quality control for misfolded or incompletely synthesized proteins"/>
    <property type="evidence" value="ECO:0007669"/>
    <property type="project" value="TreeGrafter"/>
</dbReference>
<accession>A0A0U1L5K7</accession>
<dbReference type="CDD" id="cd07016">
    <property type="entry name" value="S14_ClpP_1"/>
    <property type="match status" value="1"/>
</dbReference>
<reference evidence="8" key="1">
    <citation type="submission" date="2015-03" db="EMBL/GenBank/DDBJ databases">
        <authorList>
            <person name="Nijsse Bart"/>
        </authorList>
    </citation>
    <scope>NUCLEOTIDE SEQUENCE [LARGE SCALE GENOMIC DNA]</scope>
</reference>
<keyword evidence="5" id="KW-0720">Serine protease</keyword>
<evidence type="ECO:0000256" key="6">
    <source>
        <dbReference type="RuleBase" id="RU003567"/>
    </source>
</evidence>